<feature type="transmembrane region" description="Helical" evidence="6">
    <location>
        <begin position="47"/>
        <end position="66"/>
    </location>
</feature>
<feature type="transmembrane region" description="Helical" evidence="6">
    <location>
        <begin position="78"/>
        <end position="98"/>
    </location>
</feature>
<evidence type="ECO:0000256" key="2">
    <source>
        <dbReference type="ARBA" id="ARBA00022692"/>
    </source>
</evidence>
<dbReference type="GO" id="GO:0005385">
    <property type="term" value="F:zinc ion transmembrane transporter activity"/>
    <property type="evidence" value="ECO:0007669"/>
    <property type="project" value="TreeGrafter"/>
</dbReference>
<feature type="compositionally biased region" description="Basic and acidic residues" evidence="5">
    <location>
        <begin position="567"/>
        <end position="585"/>
    </location>
</feature>
<accession>A0A8H6IKB9</accession>
<reference evidence="7 8" key="1">
    <citation type="submission" date="2020-07" db="EMBL/GenBank/DDBJ databases">
        <title>Comparative genomics of pyrophilous fungi reveals a link between fire events and developmental genes.</title>
        <authorList>
            <consortium name="DOE Joint Genome Institute"/>
            <person name="Steindorff A.S."/>
            <person name="Carver A."/>
            <person name="Calhoun S."/>
            <person name="Stillman K."/>
            <person name="Liu H."/>
            <person name="Lipzen A."/>
            <person name="Pangilinan J."/>
            <person name="Labutti K."/>
            <person name="Bruns T.D."/>
            <person name="Grigoriev I.V."/>
        </authorList>
    </citation>
    <scope>NUCLEOTIDE SEQUENCE [LARGE SCALE GENOMIC DNA]</scope>
    <source>
        <strain evidence="7 8">CBS 144469</strain>
    </source>
</reference>
<feature type="region of interest" description="Disordered" evidence="5">
    <location>
        <begin position="432"/>
        <end position="479"/>
    </location>
</feature>
<keyword evidence="3 6" id="KW-1133">Transmembrane helix</keyword>
<feature type="transmembrane region" description="Helical" evidence="6">
    <location>
        <begin position="491"/>
        <end position="512"/>
    </location>
</feature>
<comment type="caution">
    <text evidence="7">The sequence shown here is derived from an EMBL/GenBank/DDBJ whole genome shotgun (WGS) entry which is preliminary data.</text>
</comment>
<feature type="compositionally biased region" description="Polar residues" evidence="5">
    <location>
        <begin position="221"/>
        <end position="237"/>
    </location>
</feature>
<feature type="transmembrane region" description="Helical" evidence="6">
    <location>
        <begin position="532"/>
        <end position="556"/>
    </location>
</feature>
<evidence type="ECO:0000313" key="7">
    <source>
        <dbReference type="EMBL" id="KAF6765972.1"/>
    </source>
</evidence>
<feature type="transmembrane region" description="Helical" evidence="6">
    <location>
        <begin position="259"/>
        <end position="282"/>
    </location>
</feature>
<evidence type="ECO:0000256" key="4">
    <source>
        <dbReference type="ARBA" id="ARBA00023136"/>
    </source>
</evidence>
<proteinExistence type="predicted"/>
<feature type="compositionally biased region" description="Basic residues" evidence="5">
    <location>
        <begin position="241"/>
        <end position="251"/>
    </location>
</feature>
<feature type="transmembrane region" description="Helical" evidence="6">
    <location>
        <begin position="591"/>
        <end position="610"/>
    </location>
</feature>
<dbReference type="OrthoDB" id="448280at2759"/>
<dbReference type="PANTHER" id="PTHR11040">
    <property type="entry name" value="ZINC/IRON TRANSPORTER"/>
    <property type="match status" value="1"/>
</dbReference>
<feature type="transmembrane region" description="Helical" evidence="6">
    <location>
        <begin position="118"/>
        <end position="139"/>
    </location>
</feature>
<dbReference type="InterPro" id="IPR003689">
    <property type="entry name" value="ZIP"/>
</dbReference>
<organism evidence="7 8">
    <name type="scientific">Ephemerocybe angulata</name>
    <dbReference type="NCBI Taxonomy" id="980116"/>
    <lineage>
        <taxon>Eukaryota</taxon>
        <taxon>Fungi</taxon>
        <taxon>Dikarya</taxon>
        <taxon>Basidiomycota</taxon>
        <taxon>Agaricomycotina</taxon>
        <taxon>Agaricomycetes</taxon>
        <taxon>Agaricomycetidae</taxon>
        <taxon>Agaricales</taxon>
        <taxon>Agaricineae</taxon>
        <taxon>Psathyrellaceae</taxon>
        <taxon>Ephemerocybe</taxon>
    </lineage>
</organism>
<feature type="compositionally biased region" description="Acidic residues" evidence="5">
    <location>
        <begin position="324"/>
        <end position="336"/>
    </location>
</feature>
<keyword evidence="4 6" id="KW-0472">Membrane</keyword>
<protein>
    <submittedName>
        <fullName evidence="7">ZIP zinc transporter-domain-containing protein</fullName>
    </submittedName>
</protein>
<name>A0A8H6IKB9_9AGAR</name>
<feature type="region of interest" description="Disordered" evidence="5">
    <location>
        <begin position="561"/>
        <end position="585"/>
    </location>
</feature>
<dbReference type="Proteomes" id="UP000521943">
    <property type="component" value="Unassembled WGS sequence"/>
</dbReference>
<dbReference type="Pfam" id="PF02535">
    <property type="entry name" value="Zip"/>
    <property type="match status" value="2"/>
</dbReference>
<keyword evidence="8" id="KW-1185">Reference proteome</keyword>
<dbReference type="PANTHER" id="PTHR11040:SF44">
    <property type="entry name" value="PROTEIN ZNTC-RELATED"/>
    <property type="match status" value="1"/>
</dbReference>
<keyword evidence="2 6" id="KW-0812">Transmembrane</keyword>
<evidence type="ECO:0000256" key="3">
    <source>
        <dbReference type="ARBA" id="ARBA00022989"/>
    </source>
</evidence>
<evidence type="ECO:0000313" key="8">
    <source>
        <dbReference type="Proteomes" id="UP000521943"/>
    </source>
</evidence>
<dbReference type="EMBL" id="JACGCI010000001">
    <property type="protein sequence ID" value="KAF6765972.1"/>
    <property type="molecule type" value="Genomic_DNA"/>
</dbReference>
<feature type="region of interest" description="Disordered" evidence="5">
    <location>
        <begin position="315"/>
        <end position="414"/>
    </location>
</feature>
<dbReference type="GO" id="GO:0005886">
    <property type="term" value="C:plasma membrane"/>
    <property type="evidence" value="ECO:0007669"/>
    <property type="project" value="TreeGrafter"/>
</dbReference>
<dbReference type="AlphaFoldDB" id="A0A8H6IKB9"/>
<gene>
    <name evidence="7" type="ORF">DFP72DRAFT_1038776</name>
</gene>
<evidence type="ECO:0000256" key="6">
    <source>
        <dbReference type="SAM" id="Phobius"/>
    </source>
</evidence>
<feature type="region of interest" description="Disordered" evidence="5">
    <location>
        <begin position="221"/>
        <end position="251"/>
    </location>
</feature>
<comment type="subcellular location">
    <subcellularLocation>
        <location evidence="1">Membrane</location>
        <topology evidence="1">Multi-pass membrane protein</topology>
    </subcellularLocation>
</comment>
<evidence type="ECO:0000256" key="5">
    <source>
        <dbReference type="SAM" id="MobiDB-lite"/>
    </source>
</evidence>
<sequence>MPVVLSLNPRFSSSSFGSPSSDVLSSALRVAQSTAVVAVLAPVPDRVAVMFVILAVSFIAVSFPAVSSSGIVRVPNILFFVGKHFGTGVILATAFIHLLPDSFSTLLDPEVEKEYGNVGKWVGLIILGSLLTIFLVEYVSTTFVDRLQADPSAPPTPQLANAPVPLPITASPHLLPEPAALMPFLANTPKLLRMRSSNVACICQNGVCVCLPETAVPGSPSHSLSEAGTLSRSTSNPHVHGNVHAHEHQRKRIGRRRQIVGIFVLQVGIMVHSLVIGLTLSITSGADFASLTTAIIFHQIFEGLSLGIRIAALPPSKPTPSSEDGPEPPDLEEESETGERHGVPSAPSISELEGLSSIQPATASPPPMSSSSSAPPETPANNEQGETDALLKRTASTSSGPVDAHIDGLPAQRRSRPTILKLDWTGWTPHLHRSTSQKSLNSQDRHHGHYGSTSDSHHERFPTSTSAERPASKRKGAAGRWRFPSCSPLKVTLSLLFAITTPTGMALGLAVWDGAAIEGGAERVSMKLTQGVMSAVSAGMLIYAATVEMIAGDFVFGNLEGHHHHGPGGEHQPEHQPGEAHSDHPSIGKRVTAVLSLLLGVVAMAVIGLGEPEGH</sequence>
<evidence type="ECO:0000256" key="1">
    <source>
        <dbReference type="ARBA" id="ARBA00004141"/>
    </source>
</evidence>